<keyword evidence="2" id="KW-1185">Reference proteome</keyword>
<evidence type="ECO:0000313" key="2">
    <source>
        <dbReference type="Proteomes" id="UP000295722"/>
    </source>
</evidence>
<dbReference type="EMBL" id="SMRP01000053">
    <property type="protein sequence ID" value="TDG16953.1"/>
    <property type="molecule type" value="Genomic_DNA"/>
</dbReference>
<dbReference type="Proteomes" id="UP000295722">
    <property type="component" value="Unassembled WGS sequence"/>
</dbReference>
<accession>A0A4R5LXU1</accession>
<name>A0A4R5LXU1_9BURK</name>
<proteinExistence type="predicted"/>
<organism evidence="1 2">
    <name type="scientific">Paraburkholderia silviterrae</name>
    <dbReference type="NCBI Taxonomy" id="2528715"/>
    <lineage>
        <taxon>Bacteria</taxon>
        <taxon>Pseudomonadati</taxon>
        <taxon>Pseudomonadota</taxon>
        <taxon>Betaproteobacteria</taxon>
        <taxon>Burkholderiales</taxon>
        <taxon>Burkholderiaceae</taxon>
        <taxon>Paraburkholderia</taxon>
    </lineage>
</organism>
<reference evidence="1 2" key="1">
    <citation type="submission" date="2019-03" db="EMBL/GenBank/DDBJ databases">
        <title>Paraburkholderia sp. 4M-K11, isolated from subtropical forest soil.</title>
        <authorList>
            <person name="Gao Z.-H."/>
            <person name="Qiu L.-H."/>
        </authorList>
    </citation>
    <scope>NUCLEOTIDE SEQUENCE [LARGE SCALE GENOMIC DNA]</scope>
    <source>
        <strain evidence="1 2">4M-K11</strain>
    </source>
</reference>
<comment type="caution">
    <text evidence="1">The sequence shown here is derived from an EMBL/GenBank/DDBJ whole genome shotgun (WGS) entry which is preliminary data.</text>
</comment>
<gene>
    <name evidence="1" type="ORF">EYW47_39330</name>
</gene>
<dbReference type="OrthoDB" id="9080057at2"/>
<sequence length="315" mass="34572">MGRIEMKRTTLMALVSVFLFGVTDMASGKQPSDYFEFRDAPGMMDPLPPMTLEVTDGEIACYARGREFGFPPETAYTGIGKYVLSVEKAGAQHQFDSLKAALSSRTFTPESVIGAGAVFDFSFEQDGRHYEGVYGYRQDDGFHDRLLPFYQIADKVLKDGEPEIKIHPVFTAHSGKDGFVVDLTFRNEGQKAFSIAGPDTWTPDLNRPDLRNVEIGAINGAGTSFYVRLVSGYLSDASRHYGAAIVVKPGEAVTLTFQVPYSAVKFSVTSTSHRITSGSYRFTGGMSVDVLEPAELKGQIRTPMNDVQPVELQAQ</sequence>
<evidence type="ECO:0000313" key="1">
    <source>
        <dbReference type="EMBL" id="TDG16953.1"/>
    </source>
</evidence>
<dbReference type="RefSeq" id="WP_133200192.1">
    <property type="nucleotide sequence ID" value="NZ_JBHUCW010000028.1"/>
</dbReference>
<dbReference type="AlphaFoldDB" id="A0A4R5LXU1"/>
<protein>
    <submittedName>
        <fullName evidence="1">Uncharacterized protein</fullName>
    </submittedName>
</protein>